<dbReference type="Proteomes" id="UP000202420">
    <property type="component" value="Segment"/>
</dbReference>
<organism evidence="1 2">
    <name type="scientific">Chlorovirus heliozoae</name>
    <dbReference type="NCBI Taxonomy" id="322019"/>
    <lineage>
        <taxon>Viruses</taxon>
        <taxon>Varidnaviria</taxon>
        <taxon>Bamfordvirae</taxon>
        <taxon>Nucleocytoviricota</taxon>
        <taxon>Megaviricetes</taxon>
        <taxon>Algavirales</taxon>
        <taxon>Phycodnaviridae</taxon>
        <taxon>Chlorovirus</taxon>
    </lineage>
</organism>
<dbReference type="RefSeq" id="YP_001426754.1">
    <property type="nucleotide sequence ID" value="NC_008724.1"/>
</dbReference>
<dbReference type="KEGG" id="vg:5470767"/>
<proteinExistence type="predicted"/>
<sequence>MKSIFYLFVRRNSPRIIKTQRYSFYVVVYSCVRDTEQISTYHTQGSLGNTKVHMLDPMYGIFYLLRGSGTRTFWRSV</sequence>
<name>A7K8N3_9PHYC</name>
<dbReference type="EMBL" id="EF101928">
    <property type="protein sequence ID" value="ABT16407.1"/>
    <property type="molecule type" value="Genomic_DNA"/>
</dbReference>
<dbReference type="GeneID" id="5470767"/>
<evidence type="ECO:0000313" key="2">
    <source>
        <dbReference type="Proteomes" id="UP000202420"/>
    </source>
</evidence>
<keyword evidence="2" id="KW-1185">Reference proteome</keyword>
<evidence type="ECO:0000313" key="1">
    <source>
        <dbReference type="EMBL" id="ABT16407.1"/>
    </source>
</evidence>
<protein>
    <submittedName>
        <fullName evidence="1">Uncharacterized protein z273L</fullName>
    </submittedName>
</protein>
<reference evidence="1 2" key="1">
    <citation type="submission" date="2006-09" db="EMBL/GenBank/DDBJ databases">
        <title>Sequence and annotation of the 288-kb ATCV-1 virus that infects an endosymbiotic Chlorella strain of the heliozoon Acanthocystis turfacea.</title>
        <authorList>
            <person name="Fitzgerald L.A."/>
            <person name="Graves M.V."/>
            <person name="Li X."/>
            <person name="Pfitzner A.J.P."/>
            <person name="Hartigan J."/>
            <person name="Van Etten J.L."/>
        </authorList>
    </citation>
    <scope>NUCLEOTIDE SEQUENCE [LARGE SCALE GENOMIC DNA]</scope>
    <source>
        <strain evidence="1 2">ATCV-1</strain>
    </source>
</reference>
<gene>
    <name evidence="1" type="primary">z273L</name>
    <name evidence="1" type="ORF">ATCV1_z273L</name>
</gene>
<accession>A7K8N3</accession>